<feature type="compositionally biased region" description="Basic and acidic residues" evidence="1">
    <location>
        <begin position="26"/>
        <end position="37"/>
    </location>
</feature>
<evidence type="ECO:0000256" key="1">
    <source>
        <dbReference type="SAM" id="MobiDB-lite"/>
    </source>
</evidence>
<evidence type="ECO:0000313" key="3">
    <source>
        <dbReference type="Proteomes" id="UP001067235"/>
    </source>
</evidence>
<protein>
    <submittedName>
        <fullName evidence="2">Zinc transporter permease</fullName>
    </submittedName>
</protein>
<sequence length="52" mass="5793">MATQNECTGHHSTDDHEHGPGCGHEAVPHGDHVDYIHGSHRHALHGEHYDEH</sequence>
<name>A0ABT4MUT0_GORRU</name>
<organism evidence="2 3">
    <name type="scientific">Gordonia rubripertincta</name>
    <name type="common">Rhodococcus corallinus</name>
    <dbReference type="NCBI Taxonomy" id="36822"/>
    <lineage>
        <taxon>Bacteria</taxon>
        <taxon>Bacillati</taxon>
        <taxon>Actinomycetota</taxon>
        <taxon>Actinomycetes</taxon>
        <taxon>Mycobacteriales</taxon>
        <taxon>Gordoniaceae</taxon>
        <taxon>Gordonia</taxon>
    </lineage>
</organism>
<dbReference type="Proteomes" id="UP001067235">
    <property type="component" value="Unassembled WGS sequence"/>
</dbReference>
<keyword evidence="3" id="KW-1185">Reference proteome</keyword>
<accession>A0ABT4MUT0</accession>
<gene>
    <name evidence="2" type="ORF">O4213_12315</name>
</gene>
<dbReference type="RefSeq" id="WP_207838649.1">
    <property type="nucleotide sequence ID" value="NZ_JAPWIE010000003.1"/>
</dbReference>
<comment type="caution">
    <text evidence="2">The sequence shown here is derived from an EMBL/GenBank/DDBJ whole genome shotgun (WGS) entry which is preliminary data.</text>
</comment>
<proteinExistence type="predicted"/>
<feature type="region of interest" description="Disordered" evidence="1">
    <location>
        <begin position="1"/>
        <end position="52"/>
    </location>
</feature>
<feature type="compositionally biased region" description="Basic and acidic residues" evidence="1">
    <location>
        <begin position="8"/>
        <end position="19"/>
    </location>
</feature>
<reference evidence="2" key="1">
    <citation type="submission" date="2022-12" db="EMBL/GenBank/DDBJ databases">
        <authorList>
            <person name="Krivoruchko A.V."/>
            <person name="Elkin A."/>
        </authorList>
    </citation>
    <scope>NUCLEOTIDE SEQUENCE</scope>
    <source>
        <strain evidence="2">IEGM 1388</strain>
    </source>
</reference>
<evidence type="ECO:0000313" key="2">
    <source>
        <dbReference type="EMBL" id="MCZ4550769.1"/>
    </source>
</evidence>
<dbReference type="EMBL" id="JAPWIE010000003">
    <property type="protein sequence ID" value="MCZ4550769.1"/>
    <property type="molecule type" value="Genomic_DNA"/>
</dbReference>